<dbReference type="Proteomes" id="UP000630887">
    <property type="component" value="Unassembled WGS sequence"/>
</dbReference>
<dbReference type="Pfam" id="PF08281">
    <property type="entry name" value="Sigma70_r4_2"/>
    <property type="match status" value="1"/>
</dbReference>
<dbReference type="PANTHER" id="PTHR43133:SF62">
    <property type="entry name" value="RNA POLYMERASE SIGMA FACTOR SIGZ"/>
    <property type="match status" value="1"/>
</dbReference>
<dbReference type="SUPFAM" id="SSF88946">
    <property type="entry name" value="Sigma2 domain of RNA polymerase sigma factors"/>
    <property type="match status" value="1"/>
</dbReference>
<evidence type="ECO:0000256" key="4">
    <source>
        <dbReference type="ARBA" id="ARBA00023163"/>
    </source>
</evidence>
<dbReference type="GO" id="GO:0006352">
    <property type="term" value="P:DNA-templated transcription initiation"/>
    <property type="evidence" value="ECO:0007669"/>
    <property type="project" value="InterPro"/>
</dbReference>
<evidence type="ECO:0000256" key="5">
    <source>
        <dbReference type="SAM" id="MobiDB-lite"/>
    </source>
</evidence>
<keyword evidence="8" id="KW-0240">DNA-directed RNA polymerase</keyword>
<dbReference type="EMBL" id="BONI01000006">
    <property type="protein sequence ID" value="GIG04365.1"/>
    <property type="molecule type" value="Genomic_DNA"/>
</dbReference>
<feature type="domain" description="RNA polymerase sigma factor 70 region 4 type 2" evidence="7">
    <location>
        <begin position="142"/>
        <end position="192"/>
    </location>
</feature>
<dbReference type="RefSeq" id="WP_203689024.1">
    <property type="nucleotide sequence ID" value="NZ_BAAALC010000086.1"/>
</dbReference>
<keyword evidence="4" id="KW-0804">Transcription</keyword>
<evidence type="ECO:0000259" key="7">
    <source>
        <dbReference type="Pfam" id="PF08281"/>
    </source>
</evidence>
<feature type="region of interest" description="Disordered" evidence="5">
    <location>
        <begin position="1"/>
        <end position="33"/>
    </location>
</feature>
<dbReference type="GO" id="GO:0000428">
    <property type="term" value="C:DNA-directed RNA polymerase complex"/>
    <property type="evidence" value="ECO:0007669"/>
    <property type="project" value="UniProtKB-KW"/>
</dbReference>
<reference evidence="8 9" key="1">
    <citation type="submission" date="2021-01" db="EMBL/GenBank/DDBJ databases">
        <title>Whole genome shotgun sequence of Catellatospora coxensis NBRC 107359.</title>
        <authorList>
            <person name="Komaki H."/>
            <person name="Tamura T."/>
        </authorList>
    </citation>
    <scope>NUCLEOTIDE SEQUENCE [LARGE SCALE GENOMIC DNA]</scope>
    <source>
        <strain evidence="8 9">NBRC 107359</strain>
    </source>
</reference>
<keyword evidence="3" id="KW-0731">Sigma factor</keyword>
<dbReference type="Gene3D" id="1.10.1740.10">
    <property type="match status" value="1"/>
</dbReference>
<dbReference type="InterPro" id="IPR039425">
    <property type="entry name" value="RNA_pol_sigma-70-like"/>
</dbReference>
<feature type="compositionally biased region" description="Low complexity" evidence="5">
    <location>
        <begin position="15"/>
        <end position="25"/>
    </location>
</feature>
<dbReference type="SUPFAM" id="SSF88659">
    <property type="entry name" value="Sigma3 and sigma4 domains of RNA polymerase sigma factors"/>
    <property type="match status" value="1"/>
</dbReference>
<evidence type="ECO:0000313" key="8">
    <source>
        <dbReference type="EMBL" id="GIG04365.1"/>
    </source>
</evidence>
<proteinExistence type="inferred from homology"/>
<name>A0A8J3L096_9ACTN</name>
<evidence type="ECO:0000313" key="9">
    <source>
        <dbReference type="Proteomes" id="UP000630887"/>
    </source>
</evidence>
<evidence type="ECO:0000256" key="3">
    <source>
        <dbReference type="ARBA" id="ARBA00023082"/>
    </source>
</evidence>
<organism evidence="8 9">
    <name type="scientific">Catellatospora coxensis</name>
    <dbReference type="NCBI Taxonomy" id="310354"/>
    <lineage>
        <taxon>Bacteria</taxon>
        <taxon>Bacillati</taxon>
        <taxon>Actinomycetota</taxon>
        <taxon>Actinomycetes</taxon>
        <taxon>Micromonosporales</taxon>
        <taxon>Micromonosporaceae</taxon>
        <taxon>Catellatospora</taxon>
    </lineage>
</organism>
<dbReference type="Gene3D" id="1.10.10.10">
    <property type="entry name" value="Winged helix-like DNA-binding domain superfamily/Winged helix DNA-binding domain"/>
    <property type="match status" value="1"/>
</dbReference>
<sequence>MTVTTQHDPPPGAAPPVEAAEPPDAFGTTEPPDPADLGAMFDAYARDLLRYAAQRVGEQVAEDVVAQTFLVAYEQRHHYDSTRGAMLPWLYGICGNLLRRHRRTEVRALRAVAAAQFHAADEVAPDARSAERVDAQRAVARVATALAKLPRRQREVLLLFAVAELEYAEIAQALGIPLGSVQSALHRARTKIKSALAATGGSR</sequence>
<dbReference type="PANTHER" id="PTHR43133">
    <property type="entry name" value="RNA POLYMERASE ECF-TYPE SIGMA FACTO"/>
    <property type="match status" value="1"/>
</dbReference>
<dbReference type="NCBIfam" id="TIGR02937">
    <property type="entry name" value="sigma70-ECF"/>
    <property type="match status" value="1"/>
</dbReference>
<dbReference type="InterPro" id="IPR013324">
    <property type="entry name" value="RNA_pol_sigma_r3/r4-like"/>
</dbReference>
<dbReference type="GO" id="GO:0016987">
    <property type="term" value="F:sigma factor activity"/>
    <property type="evidence" value="ECO:0007669"/>
    <property type="project" value="UniProtKB-KW"/>
</dbReference>
<keyword evidence="2" id="KW-0805">Transcription regulation</keyword>
<dbReference type="InterPro" id="IPR013249">
    <property type="entry name" value="RNA_pol_sigma70_r4_t2"/>
</dbReference>
<keyword evidence="9" id="KW-1185">Reference proteome</keyword>
<protein>
    <submittedName>
        <fullName evidence="8">DNA-directed RNA polymerase sigma-70 factor</fullName>
    </submittedName>
</protein>
<evidence type="ECO:0000256" key="1">
    <source>
        <dbReference type="ARBA" id="ARBA00010641"/>
    </source>
</evidence>
<dbReference type="InterPro" id="IPR014284">
    <property type="entry name" value="RNA_pol_sigma-70_dom"/>
</dbReference>
<accession>A0A8J3L096</accession>
<feature type="domain" description="RNA polymerase sigma-70 region 2" evidence="6">
    <location>
        <begin position="40"/>
        <end position="106"/>
    </location>
</feature>
<dbReference type="GO" id="GO:0003677">
    <property type="term" value="F:DNA binding"/>
    <property type="evidence" value="ECO:0007669"/>
    <property type="project" value="InterPro"/>
</dbReference>
<comment type="caution">
    <text evidence="8">The sequence shown here is derived from an EMBL/GenBank/DDBJ whole genome shotgun (WGS) entry which is preliminary data.</text>
</comment>
<dbReference type="CDD" id="cd06171">
    <property type="entry name" value="Sigma70_r4"/>
    <property type="match status" value="1"/>
</dbReference>
<gene>
    <name evidence="8" type="primary">rpoE_9</name>
    <name evidence="8" type="ORF">Cco03nite_10650</name>
</gene>
<evidence type="ECO:0000256" key="2">
    <source>
        <dbReference type="ARBA" id="ARBA00023015"/>
    </source>
</evidence>
<dbReference type="InterPro" id="IPR013325">
    <property type="entry name" value="RNA_pol_sigma_r2"/>
</dbReference>
<dbReference type="InterPro" id="IPR007627">
    <property type="entry name" value="RNA_pol_sigma70_r2"/>
</dbReference>
<evidence type="ECO:0000259" key="6">
    <source>
        <dbReference type="Pfam" id="PF04542"/>
    </source>
</evidence>
<dbReference type="AlphaFoldDB" id="A0A8J3L096"/>
<dbReference type="InterPro" id="IPR036388">
    <property type="entry name" value="WH-like_DNA-bd_sf"/>
</dbReference>
<dbReference type="Pfam" id="PF04542">
    <property type="entry name" value="Sigma70_r2"/>
    <property type="match status" value="1"/>
</dbReference>
<comment type="similarity">
    <text evidence="1">Belongs to the sigma-70 factor family. ECF subfamily.</text>
</comment>